<accession>A2EIL0</accession>
<dbReference type="SMR" id="A2EIL0"/>
<proteinExistence type="predicted"/>
<evidence type="ECO:0000313" key="1">
    <source>
        <dbReference type="EMBL" id="EAY07531.1"/>
    </source>
</evidence>
<dbReference type="InParanoid" id="A2EIL0"/>
<dbReference type="GO" id="GO:0000993">
    <property type="term" value="F:RNA polymerase II complex binding"/>
    <property type="evidence" value="ECO:0000318"/>
    <property type="project" value="GO_Central"/>
</dbReference>
<evidence type="ECO:0000313" key="2">
    <source>
        <dbReference type="Proteomes" id="UP000001542"/>
    </source>
</evidence>
<dbReference type="EMBL" id="DS113398">
    <property type="protein sequence ID" value="EAY07531.1"/>
    <property type="molecule type" value="Genomic_DNA"/>
</dbReference>
<dbReference type="AlphaFoldDB" id="A2EIL0"/>
<gene>
    <name evidence="1" type="ORF">TVAG_125040</name>
</gene>
<dbReference type="RefSeq" id="XP_001319754.1">
    <property type="nucleotide sequence ID" value="XM_001319719.1"/>
</dbReference>
<sequence>MNPNYVTEFARKPYLQPDPGNNQPFTPPYSYGDNTNSILCNDPYQNVPLLNDLDQKFQNLERNTPQMIRLQDQRLDPGPQRYVHDGSVPLWMEMLADTKIHPYSLCPFPKLEEKDLTYVLENIFDQNVSPDRAAWALHYIIKKIGTKIDLTKMLLEFEKVDEHYFAKVCFYCYQDNLLDHLEFLQGAISKLQPESLKIFKNEILRTHVLTVAAFTSSIDYLSIMDEQLLLQQTHLIQLSLFYHLGQNFTPKLNFPFGPKIDDLMMRNDLLKKRARSVYQIVTPRLLSLATQLSNIIVASYPYYDEAKTSLAIESAAIYASDEACSQVAIKLFEILFWFEGENAELSSIIVWTLTKIQVKEFDLPSLVDFYYEHVDQISKLRHLFAELQAFGLVSYTSFVSYIIQAGYILTRPQATSVIISSVPFYVRSPRAMKLFESCMLKLGITGYDQIVREITVKPLELTILANMDKVKQLPYPVIYSIVSYAINETKHVSEIIDVISQLNLDTLFPLLFDKITDSKDLKFSINTHIMPRVQNSLPFLVSHGQFSKFIDLITQNSSDPVMMDIILFIYEHYKDIPRRPELNEISKTAKGVSIDSTKIRELFRRFSYLCSLHIFDAFHNVETTHDFELIFRTFLSQLLHFHSLKSSTMIKFFLEFAQSGCVTLPPNFFIKHLLAVLLTFPEEDFDDRLNLLLQDFFTFIFEKGLFQPANFLAESKKRRGSANSSPFGKIANIFLTICKARLDLFTPLNCFSSNSIKGYQGEPMLTELVDVLKNAPLPQLTDDVLKSFDNMTLAGTYFALLPEEARDPNFEKAFEFFKQNANDSNCRLLAYWLKYHLYFSGPPSQGLPQPITPDKQATTKFASTVALAFYNLFMSLSPENEADMKRRDVFLNAWSLICEKDFSRYKTPIFANAALQQATNAIKASNLTYTPFLVDYLHPALICGVSSNQNEILVDTLLAAPVPQDQQGPFFYTAASVFVSYIYRQTFPIQTRIENTACRLLEWIYSVSEQRSRGFDFLLDSLNFITCFTSNLTQINQTSYHFKLREIYIKLPEQVRSIIILNIPPQAFEPDKEPLFFNVTAPEPVNLQPPQMQMPQMSMPQPMPMQPPPQQQMPMQQQQQQQMQQPINLPMDYEMMNSTFGDIDDFNFDI</sequence>
<evidence type="ECO:0008006" key="3">
    <source>
        <dbReference type="Google" id="ProtNLM"/>
    </source>
</evidence>
<dbReference type="KEGG" id="tva:4765424"/>
<dbReference type="Proteomes" id="UP000001542">
    <property type="component" value="Unassembled WGS sequence"/>
</dbReference>
<keyword evidence="2" id="KW-1185">Reference proteome</keyword>
<dbReference type="VEuPathDB" id="TrichDB:TVAGG3_0199630"/>
<reference evidence="1" key="1">
    <citation type="submission" date="2006-10" db="EMBL/GenBank/DDBJ databases">
        <authorList>
            <person name="Amadeo P."/>
            <person name="Zhao Q."/>
            <person name="Wortman J."/>
            <person name="Fraser-Liggett C."/>
            <person name="Carlton J."/>
        </authorList>
    </citation>
    <scope>NUCLEOTIDE SEQUENCE</scope>
    <source>
        <strain evidence="1">G3</strain>
    </source>
</reference>
<organism evidence="1 2">
    <name type="scientific">Trichomonas vaginalis (strain ATCC PRA-98 / G3)</name>
    <dbReference type="NCBI Taxonomy" id="412133"/>
    <lineage>
        <taxon>Eukaryota</taxon>
        <taxon>Metamonada</taxon>
        <taxon>Parabasalia</taxon>
        <taxon>Trichomonadida</taxon>
        <taxon>Trichomonadidae</taxon>
        <taxon>Trichomonas</taxon>
    </lineage>
</organism>
<dbReference type="VEuPathDB" id="TrichDB:TVAG_125040"/>
<reference evidence="1" key="2">
    <citation type="journal article" date="2007" name="Science">
        <title>Draft genome sequence of the sexually transmitted pathogen Trichomonas vaginalis.</title>
        <authorList>
            <person name="Carlton J.M."/>
            <person name="Hirt R.P."/>
            <person name="Silva J.C."/>
            <person name="Delcher A.L."/>
            <person name="Schatz M."/>
            <person name="Zhao Q."/>
            <person name="Wortman J.R."/>
            <person name="Bidwell S.L."/>
            <person name="Alsmark U.C.M."/>
            <person name="Besteiro S."/>
            <person name="Sicheritz-Ponten T."/>
            <person name="Noel C.J."/>
            <person name="Dacks J.B."/>
            <person name="Foster P.G."/>
            <person name="Simillion C."/>
            <person name="Van de Peer Y."/>
            <person name="Miranda-Saavedra D."/>
            <person name="Barton G.J."/>
            <person name="Westrop G.D."/>
            <person name="Mueller S."/>
            <person name="Dessi D."/>
            <person name="Fiori P.L."/>
            <person name="Ren Q."/>
            <person name="Paulsen I."/>
            <person name="Zhang H."/>
            <person name="Bastida-Corcuera F.D."/>
            <person name="Simoes-Barbosa A."/>
            <person name="Brown M.T."/>
            <person name="Hayes R.D."/>
            <person name="Mukherjee M."/>
            <person name="Okumura C.Y."/>
            <person name="Schneider R."/>
            <person name="Smith A.J."/>
            <person name="Vanacova S."/>
            <person name="Villalvazo M."/>
            <person name="Haas B.J."/>
            <person name="Pertea M."/>
            <person name="Feldblyum T.V."/>
            <person name="Utterback T.R."/>
            <person name="Shu C.L."/>
            <person name="Osoegawa K."/>
            <person name="de Jong P.J."/>
            <person name="Hrdy I."/>
            <person name="Horvathova L."/>
            <person name="Zubacova Z."/>
            <person name="Dolezal P."/>
            <person name="Malik S.B."/>
            <person name="Logsdon J.M. Jr."/>
            <person name="Henze K."/>
            <person name="Gupta A."/>
            <person name="Wang C.C."/>
            <person name="Dunne R.L."/>
            <person name="Upcroft J.A."/>
            <person name="Upcroft P."/>
            <person name="White O."/>
            <person name="Salzberg S.L."/>
            <person name="Tang P."/>
            <person name="Chiu C.-H."/>
            <person name="Lee Y.-S."/>
            <person name="Embley T.M."/>
            <person name="Coombs G.H."/>
            <person name="Mottram J.C."/>
            <person name="Tachezy J."/>
            <person name="Fraser-Liggett C.M."/>
            <person name="Johnson P.J."/>
        </authorList>
    </citation>
    <scope>NUCLEOTIDE SEQUENCE [LARGE SCALE GENOMIC DNA]</scope>
    <source>
        <strain evidence="1">G3</strain>
    </source>
</reference>
<name>A2EIL0_TRIV3</name>
<protein>
    <recommendedName>
        <fullName evidence="3">Mediator of RNA polymerase II transcription subunit 23</fullName>
    </recommendedName>
</protein>
<dbReference type="GO" id="GO:0031124">
    <property type="term" value="P:mRNA 3'-end processing"/>
    <property type="evidence" value="ECO:0000318"/>
    <property type="project" value="GO_Central"/>
</dbReference>